<comment type="caution">
    <text evidence="10">The sequence shown here is derived from an EMBL/GenBank/DDBJ whole genome shotgun (WGS) entry which is preliminary data.</text>
</comment>
<protein>
    <recommendedName>
        <fullName evidence="3">Arginase</fullName>
        <ecNumber evidence="2">3.5.3.1</ecNumber>
    </recommendedName>
</protein>
<keyword evidence="6" id="KW-0378">Hydrolase</keyword>
<dbReference type="AlphaFoldDB" id="A0A9W6GKP8"/>
<dbReference type="InterPro" id="IPR014033">
    <property type="entry name" value="Arginase"/>
</dbReference>
<dbReference type="EMBL" id="BSDY01000004">
    <property type="protein sequence ID" value="GLI55521.1"/>
    <property type="molecule type" value="Genomic_DNA"/>
</dbReference>
<dbReference type="PIRSF" id="PIRSF036979">
    <property type="entry name" value="Arginase"/>
    <property type="match status" value="1"/>
</dbReference>
<keyword evidence="7 8" id="KW-0464">Manganese</keyword>
<evidence type="ECO:0000256" key="4">
    <source>
        <dbReference type="ARBA" id="ARBA00022503"/>
    </source>
</evidence>
<keyword evidence="5 8" id="KW-0479">Metal-binding</keyword>
<dbReference type="GO" id="GO:0005737">
    <property type="term" value="C:cytoplasm"/>
    <property type="evidence" value="ECO:0007669"/>
    <property type="project" value="TreeGrafter"/>
</dbReference>
<feature type="binding site" evidence="8">
    <location>
        <position position="115"/>
    </location>
    <ligand>
        <name>Mn(2+)</name>
        <dbReference type="ChEBI" id="CHEBI:29035"/>
        <label>1</label>
    </ligand>
</feature>
<dbReference type="InterPro" id="IPR006035">
    <property type="entry name" value="Ureohydrolase"/>
</dbReference>
<comment type="similarity">
    <text evidence="9">Belongs to the arginase family.</text>
</comment>
<evidence type="ECO:0000256" key="8">
    <source>
        <dbReference type="PIRSR" id="PIRSR036979-1"/>
    </source>
</evidence>
<dbReference type="PRINTS" id="PR00116">
    <property type="entry name" value="ARGINASE"/>
</dbReference>
<dbReference type="PANTHER" id="PTHR43782:SF3">
    <property type="entry name" value="ARGINASE"/>
    <property type="match status" value="1"/>
</dbReference>
<dbReference type="SUPFAM" id="SSF52768">
    <property type="entry name" value="Arginase/deacetylase"/>
    <property type="match status" value="1"/>
</dbReference>
<comment type="pathway">
    <text evidence="1">Nitrogen metabolism; urea cycle; L-ornithine and urea from L-arginine: step 1/1.</text>
</comment>
<feature type="binding site" evidence="8">
    <location>
        <position position="113"/>
    </location>
    <ligand>
        <name>Mn(2+)</name>
        <dbReference type="ChEBI" id="CHEBI:29035"/>
        <label>1</label>
    </ligand>
</feature>
<feature type="binding site" evidence="8">
    <location>
        <position position="117"/>
    </location>
    <ligand>
        <name>Mn(2+)</name>
        <dbReference type="ChEBI" id="CHEBI:29035"/>
        <label>1</label>
    </ligand>
</feature>
<accession>A0A9W6GKP8</accession>
<organism evidence="10 11">
    <name type="scientific">Propionigenium maris DSM 9537</name>
    <dbReference type="NCBI Taxonomy" id="1123000"/>
    <lineage>
        <taxon>Bacteria</taxon>
        <taxon>Fusobacteriati</taxon>
        <taxon>Fusobacteriota</taxon>
        <taxon>Fusobacteriia</taxon>
        <taxon>Fusobacteriales</taxon>
        <taxon>Fusobacteriaceae</taxon>
        <taxon>Propionigenium</taxon>
    </lineage>
</organism>
<evidence type="ECO:0000256" key="7">
    <source>
        <dbReference type="ARBA" id="ARBA00023211"/>
    </source>
</evidence>
<evidence type="ECO:0000256" key="9">
    <source>
        <dbReference type="PROSITE-ProRule" id="PRU00742"/>
    </source>
</evidence>
<evidence type="ECO:0000256" key="3">
    <source>
        <dbReference type="ARBA" id="ARBA00018123"/>
    </source>
</evidence>
<proteinExistence type="inferred from homology"/>
<evidence type="ECO:0000256" key="5">
    <source>
        <dbReference type="ARBA" id="ARBA00022723"/>
    </source>
</evidence>
<reference evidence="10" key="1">
    <citation type="submission" date="2022-12" db="EMBL/GenBank/DDBJ databases">
        <title>Reference genome sequencing for broad-spectrum identification of bacterial and archaeal isolates by mass spectrometry.</title>
        <authorList>
            <person name="Sekiguchi Y."/>
            <person name="Tourlousse D.M."/>
        </authorList>
    </citation>
    <scope>NUCLEOTIDE SEQUENCE</scope>
    <source>
        <strain evidence="10">10succ1</strain>
    </source>
</reference>
<feature type="binding site" evidence="8">
    <location>
        <position position="219"/>
    </location>
    <ligand>
        <name>Mn(2+)</name>
        <dbReference type="ChEBI" id="CHEBI:29035"/>
        <label>1</label>
    </ligand>
</feature>
<evidence type="ECO:0000256" key="6">
    <source>
        <dbReference type="ARBA" id="ARBA00022801"/>
    </source>
</evidence>
<dbReference type="Gene3D" id="3.40.800.10">
    <property type="entry name" value="Ureohydrolase domain"/>
    <property type="match status" value="1"/>
</dbReference>
<keyword evidence="11" id="KW-1185">Reference proteome</keyword>
<evidence type="ECO:0000313" key="10">
    <source>
        <dbReference type="EMBL" id="GLI55521.1"/>
    </source>
</evidence>
<dbReference type="Proteomes" id="UP001144471">
    <property type="component" value="Unassembled WGS sequence"/>
</dbReference>
<dbReference type="RefSeq" id="WP_281834046.1">
    <property type="nucleotide sequence ID" value="NZ_BSDY01000004.1"/>
</dbReference>
<dbReference type="GO" id="GO:0004053">
    <property type="term" value="F:arginase activity"/>
    <property type="evidence" value="ECO:0007669"/>
    <property type="project" value="UniProtKB-EC"/>
</dbReference>
<feature type="binding site" evidence="8">
    <location>
        <position position="217"/>
    </location>
    <ligand>
        <name>Mn(2+)</name>
        <dbReference type="ChEBI" id="CHEBI:29035"/>
        <label>1</label>
    </ligand>
</feature>
<evidence type="ECO:0000313" key="11">
    <source>
        <dbReference type="Proteomes" id="UP001144471"/>
    </source>
</evidence>
<comment type="cofactor">
    <cofactor evidence="8">
        <name>Mn(2+)</name>
        <dbReference type="ChEBI" id="CHEBI:29035"/>
    </cofactor>
    <text evidence="8">Binds 2 manganese ions per subunit.</text>
</comment>
<evidence type="ECO:0000256" key="1">
    <source>
        <dbReference type="ARBA" id="ARBA00005098"/>
    </source>
</evidence>
<gene>
    <name evidence="10" type="ORF">PM10SUCC1_10350</name>
</gene>
<dbReference type="EC" id="3.5.3.1" evidence="2"/>
<dbReference type="GO" id="GO:0006525">
    <property type="term" value="P:arginine metabolic process"/>
    <property type="evidence" value="ECO:0007669"/>
    <property type="project" value="UniProtKB-KW"/>
</dbReference>
<dbReference type="Pfam" id="PF00491">
    <property type="entry name" value="Arginase"/>
    <property type="match status" value="1"/>
</dbReference>
<dbReference type="PROSITE" id="PS51409">
    <property type="entry name" value="ARGINASE_2"/>
    <property type="match status" value="1"/>
</dbReference>
<evidence type="ECO:0000256" key="2">
    <source>
        <dbReference type="ARBA" id="ARBA00012168"/>
    </source>
</evidence>
<dbReference type="GO" id="GO:0030145">
    <property type="term" value="F:manganese ion binding"/>
    <property type="evidence" value="ECO:0007669"/>
    <property type="project" value="TreeGrafter"/>
</dbReference>
<name>A0A9W6GKP8_9FUSO</name>
<dbReference type="PANTHER" id="PTHR43782">
    <property type="entry name" value="ARGINASE"/>
    <property type="match status" value="1"/>
</dbReference>
<dbReference type="CDD" id="cd09989">
    <property type="entry name" value="Arginase"/>
    <property type="match status" value="1"/>
</dbReference>
<sequence length="287" mass="32188">MEGRKIDLIGVPLHYGASRCGIEYGIESLVEICPEYEKRIEIVEVEPQKEDFGNKKLKFLNTISKTCNELAVRTERSVREGKLPIIMGGDHAIALGSIAGVSKEKKIGVLWVDAHGDFNTEDTTESGHIHGMPLAASLGYGTDKLTNCHYEGSKLEVENVVLFGIRSLDEDEEKLINEAGVRCYKYSEIAERGFEVCIAEASEILAKNNLDIHISFDLDSVDPLEVTGVSTPVKDGISREEGKEIFRYMFRNHNISSVDIVEYNPLYEERKETAEYVDELIKRIEAQ</sequence>
<keyword evidence="4" id="KW-0056">Arginine metabolism</keyword>
<feature type="binding site" evidence="8">
    <location>
        <position position="91"/>
    </location>
    <ligand>
        <name>Mn(2+)</name>
        <dbReference type="ChEBI" id="CHEBI:29035"/>
        <label>1</label>
    </ligand>
</feature>
<dbReference type="InterPro" id="IPR023696">
    <property type="entry name" value="Ureohydrolase_dom_sf"/>
</dbReference>